<dbReference type="Proteomes" id="UP000190911">
    <property type="component" value="Chromosome I"/>
</dbReference>
<evidence type="ECO:0000256" key="2">
    <source>
        <dbReference type="SAM" id="Phobius"/>
    </source>
</evidence>
<sequence>MSESAAPSRIVPDVDQSLNARHLRQPKKPRLWPLWLLVVVLIAAIAVLAAGFWLERERLMSEVERVSGNVSNMHARLDSGDSGVQDKLTLVQAQVSTLFQEQEQLAMHFNSTREELLSLVPASEDRVSAEAIETLLQQIKAQQGAAERRDAQLAALSASLDSLENAAASTHEQLSDDVARLEQAAERRVERNSASDDKRFAALNETLDALAGDVTALEQSRGALDEKLGRLKALESDMRQIRQAQLAFSAQLEMLR</sequence>
<keyword evidence="4" id="KW-1185">Reference proteome</keyword>
<organism evidence="3 4">
    <name type="scientific">Vreelandella subglaciescola</name>
    <dbReference type="NCBI Taxonomy" id="29571"/>
    <lineage>
        <taxon>Bacteria</taxon>
        <taxon>Pseudomonadati</taxon>
        <taxon>Pseudomonadota</taxon>
        <taxon>Gammaproteobacteria</taxon>
        <taxon>Oceanospirillales</taxon>
        <taxon>Halomonadaceae</taxon>
        <taxon>Vreelandella</taxon>
    </lineage>
</organism>
<dbReference type="InParanoid" id="A0A1M7ENG1"/>
<name>A0A1M7ENG1_9GAMM</name>
<protein>
    <submittedName>
        <fullName evidence="3">Uncharacterized protein</fullName>
    </submittedName>
</protein>
<reference evidence="3 4" key="1">
    <citation type="submission" date="2016-11" db="EMBL/GenBank/DDBJ databases">
        <authorList>
            <person name="Jaros S."/>
            <person name="Januszkiewicz K."/>
            <person name="Wedrychowicz H."/>
        </authorList>
    </citation>
    <scope>NUCLEOTIDE SEQUENCE [LARGE SCALE GENOMIC DNA]</scope>
    <source>
        <strain evidence="3 4">ACAM 12</strain>
    </source>
</reference>
<keyword evidence="2" id="KW-1133">Transmembrane helix</keyword>
<accession>A0A1M7ENG1</accession>
<evidence type="ECO:0000313" key="3">
    <source>
        <dbReference type="EMBL" id="SHL93163.1"/>
    </source>
</evidence>
<dbReference type="STRING" id="29571.SAMN05878437_0325"/>
<keyword evidence="2" id="KW-0812">Transmembrane</keyword>
<proteinExistence type="predicted"/>
<keyword evidence="2" id="KW-0472">Membrane</keyword>
<dbReference type="RefSeq" id="WP_079550739.1">
    <property type="nucleotide sequence ID" value="NZ_LT670847.1"/>
</dbReference>
<feature type="coiled-coil region" evidence="1">
    <location>
        <begin position="146"/>
        <end position="191"/>
    </location>
</feature>
<dbReference type="Gene3D" id="1.20.5.300">
    <property type="match status" value="1"/>
</dbReference>
<keyword evidence="1" id="KW-0175">Coiled coil</keyword>
<evidence type="ECO:0000256" key="1">
    <source>
        <dbReference type="SAM" id="Coils"/>
    </source>
</evidence>
<dbReference type="AlphaFoldDB" id="A0A1M7ENG1"/>
<gene>
    <name evidence="3" type="ORF">SAMN05878437_0325</name>
</gene>
<feature type="coiled-coil region" evidence="1">
    <location>
        <begin position="217"/>
        <end position="244"/>
    </location>
</feature>
<dbReference type="OrthoDB" id="6156094at2"/>
<evidence type="ECO:0000313" key="4">
    <source>
        <dbReference type="Proteomes" id="UP000190911"/>
    </source>
</evidence>
<feature type="transmembrane region" description="Helical" evidence="2">
    <location>
        <begin position="31"/>
        <end position="54"/>
    </location>
</feature>
<dbReference type="EMBL" id="LT670847">
    <property type="protein sequence ID" value="SHL93163.1"/>
    <property type="molecule type" value="Genomic_DNA"/>
</dbReference>